<dbReference type="STRING" id="351607.Acel_0969"/>
<sequence length="117" mass="12646">MAPREQRPGRGRLCHGPVRGGLNRRLRQTSGNVGSRPYGVPVRRLPPKVVACRGGPMLVDCARCVVRGDACSDCVISVILDGAPRTEVELDPTERRALSVLADYGLVPPLRHDRLAG</sequence>
<dbReference type="KEGG" id="ace:Acel_0969"/>
<dbReference type="HOGENOM" id="CLU_2079606_0_0_11"/>
<dbReference type="eggNOG" id="ENOG5033A9R">
    <property type="taxonomic scope" value="Bacteria"/>
</dbReference>
<name>A0LTI2_ACIC1</name>
<proteinExistence type="predicted"/>
<keyword evidence="2" id="KW-1185">Reference proteome</keyword>
<dbReference type="AlphaFoldDB" id="A0LTI2"/>
<dbReference type="EMBL" id="CP000481">
    <property type="protein sequence ID" value="ABK52742.1"/>
    <property type="molecule type" value="Genomic_DNA"/>
</dbReference>
<organism evidence="1 2">
    <name type="scientific">Acidothermus cellulolyticus (strain ATCC 43068 / DSM 8971 / 11B)</name>
    <dbReference type="NCBI Taxonomy" id="351607"/>
    <lineage>
        <taxon>Bacteria</taxon>
        <taxon>Bacillati</taxon>
        <taxon>Actinomycetota</taxon>
        <taxon>Actinomycetes</taxon>
        <taxon>Acidothermales</taxon>
        <taxon>Acidothermaceae</taxon>
        <taxon>Acidothermus</taxon>
    </lineage>
</organism>
<gene>
    <name evidence="1" type="ordered locus">Acel_0969</name>
</gene>
<reference evidence="1 2" key="1">
    <citation type="journal article" date="2009" name="Genome Res.">
        <title>Complete genome of the cellulolytic thermophile Acidothermus cellulolyticus 11B provides insights into its ecophysiological and evolutionary adaptations.</title>
        <authorList>
            <person name="Barabote R.D."/>
            <person name="Xie G."/>
            <person name="Leu D.H."/>
            <person name="Normand P."/>
            <person name="Necsulea A."/>
            <person name="Daubin V."/>
            <person name="Medigue C."/>
            <person name="Adney W.S."/>
            <person name="Xu X.C."/>
            <person name="Lapidus A."/>
            <person name="Parales R.E."/>
            <person name="Detter C."/>
            <person name="Pujic P."/>
            <person name="Bruce D."/>
            <person name="Lavire C."/>
            <person name="Challacombe J.F."/>
            <person name="Brettin T.S."/>
            <person name="Berry A.M."/>
        </authorList>
    </citation>
    <scope>NUCLEOTIDE SEQUENCE [LARGE SCALE GENOMIC DNA]</scope>
    <source>
        <strain evidence="2">ATCC 43068 / DSM 8971 / 11B</strain>
    </source>
</reference>
<protein>
    <submittedName>
        <fullName evidence="1">Uncharacterized protein</fullName>
    </submittedName>
</protein>
<accession>A0LTI2</accession>
<evidence type="ECO:0000313" key="1">
    <source>
        <dbReference type="EMBL" id="ABK52742.1"/>
    </source>
</evidence>
<dbReference type="InParanoid" id="A0LTI2"/>
<dbReference type="Proteomes" id="UP000008221">
    <property type="component" value="Chromosome"/>
</dbReference>
<evidence type="ECO:0000313" key="2">
    <source>
        <dbReference type="Proteomes" id="UP000008221"/>
    </source>
</evidence>